<dbReference type="InterPro" id="IPR015879">
    <property type="entry name" value="Ring_hydroxy_dOase_asu_C_dom"/>
</dbReference>
<evidence type="ECO:0000313" key="10">
    <source>
        <dbReference type="EMBL" id="CAJ1509990.1"/>
    </source>
</evidence>
<evidence type="ECO:0000256" key="1">
    <source>
        <dbReference type="ARBA" id="ARBA00008751"/>
    </source>
</evidence>
<sequence>MTDILAPQLPSRLDDILNRVEAGLGQDLVPVDIFNDPGVFAAEMERIFLRTWVYVAHETEIPNPGDFVQRRIGVDPVIVTRDGDGDIHVLSNYCRHRGTQVCQTDQGNSRFFKCPYHGWTYSNNGDLIGTPFMKRAYGVRLDKSEWGLLKAPRVESRHGLIFASLSPDVGSLEDYLGGAGWMLDTLLTLHPDGVRVVGPPDRYRVQADWKTAAENFCGDVYHVPTLHKSGPEIGLSGPIDFVCEAARPYEFENGHSFLGIAWTTIDPNMTLWGYPPHIKDAFELSHLDESQLYVATNDGPIVGTIFPNLSFVRSASGDGAGSMSISTSFRQWQPIGPGELEVWSWQIVWKFQNDDSSKEDARLGQMAFGSGGVIEQDDTVAWEGVARAASSPWARQRQMQLHFQQGNDSPVDQSPDPDWNGPGIRRRTGYGEHLQLSFYRQWLQAMRG</sequence>
<keyword evidence="3" id="KW-0479">Metal-binding</keyword>
<dbReference type="PANTHER" id="PTHR43756:SF1">
    <property type="entry name" value="3-PHENYLPROPIONATE_CINNAMIC ACID DIOXYGENASE SUBUNIT ALPHA"/>
    <property type="match status" value="1"/>
</dbReference>
<dbReference type="PANTHER" id="PTHR43756">
    <property type="entry name" value="CHOLINE MONOOXYGENASE, CHLOROPLASTIC"/>
    <property type="match status" value="1"/>
</dbReference>
<dbReference type="Pfam" id="PF00355">
    <property type="entry name" value="Rieske"/>
    <property type="match status" value="1"/>
</dbReference>
<dbReference type="Gene3D" id="2.102.10.10">
    <property type="entry name" value="Rieske [2Fe-2S] iron-sulphur domain"/>
    <property type="match status" value="1"/>
</dbReference>
<dbReference type="EMBL" id="OY726397">
    <property type="protein sequence ID" value="CAJ1509990.1"/>
    <property type="molecule type" value="Genomic_DNA"/>
</dbReference>
<feature type="domain" description="Rieske" evidence="9">
    <location>
        <begin position="53"/>
        <end position="163"/>
    </location>
</feature>
<dbReference type="RefSeq" id="WP_308479685.1">
    <property type="nucleotide sequence ID" value="NZ_OY726397.1"/>
</dbReference>
<dbReference type="PROSITE" id="PS51296">
    <property type="entry name" value="RIESKE"/>
    <property type="match status" value="1"/>
</dbReference>
<dbReference type="PRINTS" id="PR00090">
    <property type="entry name" value="RNGDIOXGNASE"/>
</dbReference>
<dbReference type="GO" id="GO:0051213">
    <property type="term" value="F:dioxygenase activity"/>
    <property type="evidence" value="ECO:0007669"/>
    <property type="project" value="UniProtKB-KW"/>
</dbReference>
<keyword evidence="8" id="KW-0520">NAD</keyword>
<evidence type="ECO:0000256" key="7">
    <source>
        <dbReference type="ARBA" id="ARBA00023014"/>
    </source>
</evidence>
<evidence type="ECO:0000256" key="2">
    <source>
        <dbReference type="ARBA" id="ARBA00022714"/>
    </source>
</evidence>
<dbReference type="Proteomes" id="UP001190465">
    <property type="component" value="Chromosome"/>
</dbReference>
<evidence type="ECO:0000256" key="6">
    <source>
        <dbReference type="ARBA" id="ARBA00023004"/>
    </source>
</evidence>
<evidence type="ECO:0000256" key="5">
    <source>
        <dbReference type="ARBA" id="ARBA00023002"/>
    </source>
</evidence>
<dbReference type="InterPro" id="IPR017941">
    <property type="entry name" value="Rieske_2Fe-2S"/>
</dbReference>
<evidence type="ECO:0000259" key="9">
    <source>
        <dbReference type="PROSITE" id="PS51296"/>
    </source>
</evidence>
<keyword evidence="4 10" id="KW-0223">Dioxygenase</keyword>
<reference evidence="10 11" key="1">
    <citation type="submission" date="2023-08" db="EMBL/GenBank/DDBJ databases">
        <authorList>
            <person name="Folkvardsen B D."/>
            <person name="Norman A."/>
        </authorList>
    </citation>
    <scope>NUCLEOTIDE SEQUENCE [LARGE SCALE GENOMIC DNA]</scope>
    <source>
        <strain evidence="10 11">Mu0053</strain>
    </source>
</reference>
<protein>
    <submittedName>
        <fullName evidence="10">Aromatic ring-hydroxylating dioxygenase subunit alpha</fullName>
    </submittedName>
</protein>
<keyword evidence="2" id="KW-0001">2Fe-2S</keyword>
<proteinExistence type="inferred from homology"/>
<dbReference type="Gene3D" id="3.90.380.10">
    <property type="entry name" value="Naphthalene 1,2-dioxygenase Alpha Subunit, Chain A, domain 1"/>
    <property type="match status" value="1"/>
</dbReference>
<keyword evidence="7" id="KW-0411">Iron-sulfur</keyword>
<dbReference type="InterPro" id="IPR036922">
    <property type="entry name" value="Rieske_2Fe-2S_sf"/>
</dbReference>
<keyword evidence="5" id="KW-0560">Oxidoreductase</keyword>
<dbReference type="Pfam" id="PF00848">
    <property type="entry name" value="Ring_hydroxyl_A"/>
    <property type="match status" value="1"/>
</dbReference>
<evidence type="ECO:0000313" key="11">
    <source>
        <dbReference type="Proteomes" id="UP001190465"/>
    </source>
</evidence>
<organism evidence="10 11">
    <name type="scientific">[Mycobacterium] burgundiense</name>
    <dbReference type="NCBI Taxonomy" id="3064286"/>
    <lineage>
        <taxon>Bacteria</taxon>
        <taxon>Bacillati</taxon>
        <taxon>Actinomycetota</taxon>
        <taxon>Actinomycetes</taxon>
        <taxon>Mycobacteriales</taxon>
        <taxon>Mycobacteriaceae</taxon>
        <taxon>Mycolicibacterium</taxon>
    </lineage>
</organism>
<keyword evidence="6" id="KW-0408">Iron</keyword>
<dbReference type="SUPFAM" id="SSF50022">
    <property type="entry name" value="ISP domain"/>
    <property type="match status" value="1"/>
</dbReference>
<gene>
    <name evidence="10" type="ORF">MU0053_004387</name>
</gene>
<name>A0ABM9M4D0_9MYCO</name>
<dbReference type="PROSITE" id="PS00570">
    <property type="entry name" value="RING_HYDROXYL_ALPHA"/>
    <property type="match status" value="1"/>
</dbReference>
<evidence type="ECO:0000256" key="3">
    <source>
        <dbReference type="ARBA" id="ARBA00022723"/>
    </source>
</evidence>
<accession>A0ABM9M4D0</accession>
<dbReference type="SUPFAM" id="SSF55961">
    <property type="entry name" value="Bet v1-like"/>
    <property type="match status" value="1"/>
</dbReference>
<comment type="similarity">
    <text evidence="1">Belongs to the bacterial ring-hydroxylating dioxygenase alpha subunit family.</text>
</comment>
<dbReference type="InterPro" id="IPR001663">
    <property type="entry name" value="Rng_hydr_dOase-A"/>
</dbReference>
<evidence type="ECO:0000256" key="4">
    <source>
        <dbReference type="ARBA" id="ARBA00022964"/>
    </source>
</evidence>
<keyword evidence="11" id="KW-1185">Reference proteome</keyword>
<evidence type="ECO:0000256" key="8">
    <source>
        <dbReference type="ARBA" id="ARBA00023027"/>
    </source>
</evidence>
<dbReference type="InterPro" id="IPR015881">
    <property type="entry name" value="ARHD_Rieske_2Fe_2S"/>
</dbReference>